<keyword evidence="2" id="KW-1185">Reference proteome</keyword>
<protein>
    <submittedName>
        <fullName evidence="1">Uncharacterized protein</fullName>
    </submittedName>
</protein>
<organism evidence="1 2">
    <name type="scientific">Lecanicillium saksenae</name>
    <dbReference type="NCBI Taxonomy" id="468837"/>
    <lineage>
        <taxon>Eukaryota</taxon>
        <taxon>Fungi</taxon>
        <taxon>Dikarya</taxon>
        <taxon>Ascomycota</taxon>
        <taxon>Pezizomycotina</taxon>
        <taxon>Sordariomycetes</taxon>
        <taxon>Hypocreomycetidae</taxon>
        <taxon>Hypocreales</taxon>
        <taxon>Cordycipitaceae</taxon>
        <taxon>Lecanicillium</taxon>
    </lineage>
</organism>
<gene>
    <name evidence="1" type="ORF">NLG97_g3118</name>
</gene>
<sequence>MATDHDDTFHGFGSRPAGTITTITSDNNHKRVAAKSNRHSLLPFRHVSSSSEEDGSHHSGSSSHRHSRRFQHGLKLLDLTTKTRGHSSNGDVPRRDHVRSQASQGSGSGTDAQSPSGSTASFPAMTKEEFESLPPTIRRKRTPLKLGGVTLRALNVVQRRAVSMTCLFYCQVGNEKQEA</sequence>
<dbReference type="EMBL" id="JANAKD010000245">
    <property type="protein sequence ID" value="KAJ3495817.1"/>
    <property type="molecule type" value="Genomic_DNA"/>
</dbReference>
<name>A0ACC1R302_9HYPO</name>
<comment type="caution">
    <text evidence="1">The sequence shown here is derived from an EMBL/GenBank/DDBJ whole genome shotgun (WGS) entry which is preliminary data.</text>
</comment>
<dbReference type="Proteomes" id="UP001148737">
    <property type="component" value="Unassembled WGS sequence"/>
</dbReference>
<evidence type="ECO:0000313" key="2">
    <source>
        <dbReference type="Proteomes" id="UP001148737"/>
    </source>
</evidence>
<evidence type="ECO:0000313" key="1">
    <source>
        <dbReference type="EMBL" id="KAJ3495817.1"/>
    </source>
</evidence>
<proteinExistence type="predicted"/>
<accession>A0ACC1R302</accession>
<reference evidence="1" key="1">
    <citation type="submission" date="2022-07" db="EMBL/GenBank/DDBJ databases">
        <title>Genome Sequence of Lecanicillium saksenae.</title>
        <authorList>
            <person name="Buettner E."/>
        </authorList>
    </citation>
    <scope>NUCLEOTIDE SEQUENCE</scope>
    <source>
        <strain evidence="1">VT-O1</strain>
    </source>
</reference>